<dbReference type="AlphaFoldDB" id="A0AA36GJK1"/>
<evidence type="ECO:0000313" key="1">
    <source>
        <dbReference type="EMBL" id="CAJ0589060.1"/>
    </source>
</evidence>
<dbReference type="EMBL" id="CATQJL010000001">
    <property type="protein sequence ID" value="CAJ0589060.1"/>
    <property type="molecule type" value="Genomic_DNA"/>
</dbReference>
<dbReference type="Proteomes" id="UP001176961">
    <property type="component" value="Unassembled WGS sequence"/>
</dbReference>
<name>A0AA36GJK1_CYLNA</name>
<comment type="caution">
    <text evidence="1">The sequence shown here is derived from an EMBL/GenBank/DDBJ whole genome shotgun (WGS) entry which is preliminary data.</text>
</comment>
<sequence>MDQMRNYKNPCESSSRNFTNFGLSAVYAAVHTFFGRTGFLESPKYVLDERPKRMASRLIQLSDEFDKELMPDDRCTCHILSYLLLLVRWLICY</sequence>
<protein>
    <submittedName>
        <fullName evidence="1">Uncharacterized protein</fullName>
    </submittedName>
</protein>
<proteinExistence type="predicted"/>
<evidence type="ECO:0000313" key="2">
    <source>
        <dbReference type="Proteomes" id="UP001176961"/>
    </source>
</evidence>
<gene>
    <name evidence="1" type="ORF">CYNAS_LOCUS1043</name>
</gene>
<organism evidence="1 2">
    <name type="scientific">Cylicocyclus nassatus</name>
    <name type="common">Nematode worm</name>
    <dbReference type="NCBI Taxonomy" id="53992"/>
    <lineage>
        <taxon>Eukaryota</taxon>
        <taxon>Metazoa</taxon>
        <taxon>Ecdysozoa</taxon>
        <taxon>Nematoda</taxon>
        <taxon>Chromadorea</taxon>
        <taxon>Rhabditida</taxon>
        <taxon>Rhabditina</taxon>
        <taxon>Rhabditomorpha</taxon>
        <taxon>Strongyloidea</taxon>
        <taxon>Strongylidae</taxon>
        <taxon>Cylicocyclus</taxon>
    </lineage>
</organism>
<keyword evidence="2" id="KW-1185">Reference proteome</keyword>
<reference evidence="1" key="1">
    <citation type="submission" date="2023-07" db="EMBL/GenBank/DDBJ databases">
        <authorList>
            <consortium name="CYATHOMIX"/>
        </authorList>
    </citation>
    <scope>NUCLEOTIDE SEQUENCE</scope>
    <source>
        <strain evidence="1">N/A</strain>
    </source>
</reference>
<accession>A0AA36GJK1</accession>